<keyword evidence="7 9" id="KW-0051">Antiviral defense</keyword>
<dbReference type="Gene3D" id="1.20.1250.10">
    <property type="match status" value="1"/>
</dbReference>
<dbReference type="PIRSF" id="PIRSF001936">
    <property type="entry name" value="IFN-gamma"/>
    <property type="match status" value="1"/>
</dbReference>
<dbReference type="PANTHER" id="PTHR11419">
    <property type="entry name" value="INTERFERON GAMMA"/>
    <property type="match status" value="1"/>
</dbReference>
<dbReference type="FunCoup" id="A0A6P3EUS0">
    <property type="interactions" value="665"/>
</dbReference>
<evidence type="ECO:0000256" key="4">
    <source>
        <dbReference type="ARBA" id="ARBA00022514"/>
    </source>
</evidence>
<evidence type="ECO:0000256" key="3">
    <source>
        <dbReference type="ARBA" id="ARBA00016945"/>
    </source>
</evidence>
<dbReference type="GO" id="GO:0006959">
    <property type="term" value="P:humoral immune response"/>
    <property type="evidence" value="ECO:0007669"/>
    <property type="project" value="TreeGrafter"/>
</dbReference>
<organism evidence="11 12">
    <name type="scientific">Octodon degus</name>
    <name type="common">Degu</name>
    <name type="synonym">Sciurus degus</name>
    <dbReference type="NCBI Taxonomy" id="10160"/>
    <lineage>
        <taxon>Eukaryota</taxon>
        <taxon>Metazoa</taxon>
        <taxon>Chordata</taxon>
        <taxon>Craniata</taxon>
        <taxon>Vertebrata</taxon>
        <taxon>Euteleostomi</taxon>
        <taxon>Mammalia</taxon>
        <taxon>Eutheria</taxon>
        <taxon>Euarchontoglires</taxon>
        <taxon>Glires</taxon>
        <taxon>Rodentia</taxon>
        <taxon>Hystricomorpha</taxon>
        <taxon>Octodontidae</taxon>
        <taxon>Octodon</taxon>
    </lineage>
</organism>
<dbReference type="RefSeq" id="XP_004632258.1">
    <property type="nucleotide sequence ID" value="XM_004632201.1"/>
</dbReference>
<evidence type="ECO:0000256" key="9">
    <source>
        <dbReference type="PIRNR" id="PIRNR001936"/>
    </source>
</evidence>
<dbReference type="GO" id="GO:0002250">
    <property type="term" value="P:adaptive immune response"/>
    <property type="evidence" value="ECO:0007669"/>
    <property type="project" value="TreeGrafter"/>
</dbReference>
<keyword evidence="11" id="KW-1185">Reference proteome</keyword>
<dbReference type="GO" id="GO:0005133">
    <property type="term" value="F:type II interferon receptor binding"/>
    <property type="evidence" value="ECO:0007669"/>
    <property type="project" value="InterPro"/>
</dbReference>
<dbReference type="GO" id="GO:0051607">
    <property type="term" value="P:defense response to virus"/>
    <property type="evidence" value="ECO:0007669"/>
    <property type="project" value="UniProtKB-KW"/>
</dbReference>
<dbReference type="GO" id="GO:0005615">
    <property type="term" value="C:extracellular space"/>
    <property type="evidence" value="ECO:0007669"/>
    <property type="project" value="UniProtKB-KW"/>
</dbReference>
<comment type="subcellular location">
    <subcellularLocation>
        <location evidence="1 9">Secreted</location>
    </subcellularLocation>
</comment>
<dbReference type="InterPro" id="IPR009079">
    <property type="entry name" value="4_helix_cytokine-like_core"/>
</dbReference>
<sequence length="172" mass="19786">MKYTSSIFVLQLCIILGFSSGFCKSQFMKDIGVLADYFEAQGSEAGAKGHLFIDILKNCQNESDKKIFQSQIISFYFKLFEIANKTNETVKTSVDTIKEHIISRFLRNQSNLEIFQNLTQLSVRDKNVQRQAIIELKTVMEDLGPKQRKRRRSQTLFAARAHPNKNHAAYNI</sequence>
<comment type="similarity">
    <text evidence="2 9">Belongs to the type II (or gamma) interferon family.</text>
</comment>
<feature type="chain" id="PRO_5027923091" description="Interferon gamma" evidence="10">
    <location>
        <begin position="22"/>
        <end position="172"/>
    </location>
</feature>
<comment type="subunit">
    <text evidence="9">Homodimer.</text>
</comment>
<feature type="signal peptide" evidence="10">
    <location>
        <begin position="1"/>
        <end position="21"/>
    </location>
</feature>
<dbReference type="GO" id="GO:0005125">
    <property type="term" value="F:cytokine activity"/>
    <property type="evidence" value="ECO:0007669"/>
    <property type="project" value="UniProtKB-KW"/>
</dbReference>
<dbReference type="SUPFAM" id="SSF47266">
    <property type="entry name" value="4-helical cytokines"/>
    <property type="match status" value="1"/>
</dbReference>
<evidence type="ECO:0000256" key="2">
    <source>
        <dbReference type="ARBA" id="ARBA00007566"/>
    </source>
</evidence>
<dbReference type="OrthoDB" id="9937106at2759"/>
<dbReference type="AlphaFoldDB" id="A0A6P3EUS0"/>
<dbReference type="Pfam" id="PF00714">
    <property type="entry name" value="IFN-gamma"/>
    <property type="match status" value="1"/>
</dbReference>
<keyword evidence="5 9" id="KW-0964">Secreted</keyword>
<dbReference type="PANTHER" id="PTHR11419:SF0">
    <property type="entry name" value="INTERFERON GAMMA"/>
    <property type="match status" value="1"/>
</dbReference>
<dbReference type="GeneID" id="101561507"/>
<protein>
    <recommendedName>
        <fullName evidence="3 9">Interferon gamma</fullName>
        <shortName evidence="9">IFN-gamma</shortName>
    </recommendedName>
</protein>
<evidence type="ECO:0000313" key="11">
    <source>
        <dbReference type="Proteomes" id="UP000515203"/>
    </source>
</evidence>
<gene>
    <name evidence="12" type="primary">Ifng</name>
</gene>
<dbReference type="Proteomes" id="UP000515203">
    <property type="component" value="Unplaced"/>
</dbReference>
<accession>A0A6P3EUS0</accession>
<dbReference type="InParanoid" id="A0A6P3EUS0"/>
<keyword evidence="8" id="KW-0325">Glycoprotein</keyword>
<dbReference type="CTD" id="3458"/>
<keyword evidence="4 9" id="KW-0202">Cytokine</keyword>
<evidence type="ECO:0000256" key="8">
    <source>
        <dbReference type="ARBA" id="ARBA00023180"/>
    </source>
</evidence>
<evidence type="ECO:0000256" key="1">
    <source>
        <dbReference type="ARBA" id="ARBA00004613"/>
    </source>
</evidence>
<evidence type="ECO:0000256" key="10">
    <source>
        <dbReference type="SAM" id="SignalP"/>
    </source>
</evidence>
<name>A0A6P3EUS0_OCTDE</name>
<comment type="function">
    <text evidence="9">Type II interferon produced by immune cells such as T-cells and NK cells that plays crucial roles in antimicrobial, antiviral, and antitumor responses by activating effector immune cells and enhancing antigen presentation. Primarily signals through the JAK-STAT pathway after interaction with its receptor IFNGR1 to affect gene regulation. Upon IFNG binding, IFNGR1 intracellular domain opens out to allow association of downstream signaling components JAK2, JAK1 and STAT1, leading to STAT1 activation, nuclear translocation and transcription of IFNG-regulated genes. Many of the induced genes are transcription factors such as IRF1 that are able to further drive regulation of a next wave of transcription. Plays a role in class I antigen presentation pathway by inducing a replacement of catalytic proteasome subunits with immunoproteasome subunits. In turn, increases the quantity, quality, and repertoire of peptides for class I MHC loading. Increases the efficiency of peptide generation also by inducing the expression of activator PA28 that associates with the proteasome and alters its proteolytic cleavage preference. Up-regulates as well MHC II complexes on the cell surface by promoting expression of several key molecules such as cathepsins B/CTSB, H/CTSH, and L/CTSL. Participates in the regulation of hematopoietic stem cells during development and under homeostatic conditions by affecting their development, quiescence, and differentiation.</text>
</comment>
<keyword evidence="6 9" id="KW-0341">Growth regulation</keyword>
<proteinExistence type="inferred from homology"/>
<dbReference type="InterPro" id="IPR002069">
    <property type="entry name" value="Interferon_gamma"/>
</dbReference>
<keyword evidence="10" id="KW-0732">Signal</keyword>
<evidence type="ECO:0000256" key="7">
    <source>
        <dbReference type="ARBA" id="ARBA00023118"/>
    </source>
</evidence>
<evidence type="ECO:0000256" key="5">
    <source>
        <dbReference type="ARBA" id="ARBA00022525"/>
    </source>
</evidence>
<evidence type="ECO:0000313" key="12">
    <source>
        <dbReference type="RefSeq" id="XP_004632258.1"/>
    </source>
</evidence>
<reference evidence="12" key="1">
    <citation type="submission" date="2025-08" db="UniProtKB">
        <authorList>
            <consortium name="RefSeq"/>
        </authorList>
    </citation>
    <scope>IDENTIFICATION</scope>
</reference>
<evidence type="ECO:0000256" key="6">
    <source>
        <dbReference type="ARBA" id="ARBA00022604"/>
    </source>
</evidence>